<reference evidence="1" key="2">
    <citation type="submission" date="2022-01" db="EMBL/GenBank/DDBJ databases">
        <authorList>
            <person name="Yamashiro T."/>
            <person name="Shiraishi A."/>
            <person name="Satake H."/>
            <person name="Nakayama K."/>
        </authorList>
    </citation>
    <scope>NUCLEOTIDE SEQUENCE</scope>
</reference>
<name>A0ABQ4WHR6_9ASTR</name>
<gene>
    <name evidence="1" type="ORF">Tco_0625726</name>
</gene>
<comment type="caution">
    <text evidence="1">The sequence shown here is derived from an EMBL/GenBank/DDBJ whole genome shotgun (WGS) entry which is preliminary data.</text>
</comment>
<evidence type="ECO:0000313" key="1">
    <source>
        <dbReference type="EMBL" id="GJS52364.1"/>
    </source>
</evidence>
<protein>
    <submittedName>
        <fullName evidence="1">Uncharacterized protein</fullName>
    </submittedName>
</protein>
<reference evidence="1" key="1">
    <citation type="journal article" date="2022" name="Int. J. Mol. Sci.">
        <title>Draft Genome of Tanacetum Coccineum: Genomic Comparison of Closely Related Tanacetum-Family Plants.</title>
        <authorList>
            <person name="Yamashiro T."/>
            <person name="Shiraishi A."/>
            <person name="Nakayama K."/>
            <person name="Satake H."/>
        </authorList>
    </citation>
    <scope>NUCLEOTIDE SEQUENCE</scope>
</reference>
<sequence length="110" mass="12554">MSSKVQQIALDNALVAQENQRVIGKCNTRINPGMKPKESTYQVVLDALALTTCYHAFLITAKVPVIYMHQFWATVDKHKASYRFKIDNKKFSVNVEVFREIINICPRIPG</sequence>
<accession>A0ABQ4WHR6</accession>
<proteinExistence type="predicted"/>
<dbReference type="EMBL" id="BQNB010008651">
    <property type="protein sequence ID" value="GJS52364.1"/>
    <property type="molecule type" value="Genomic_DNA"/>
</dbReference>
<dbReference type="Proteomes" id="UP001151760">
    <property type="component" value="Unassembled WGS sequence"/>
</dbReference>
<evidence type="ECO:0000313" key="2">
    <source>
        <dbReference type="Proteomes" id="UP001151760"/>
    </source>
</evidence>
<keyword evidence="2" id="KW-1185">Reference proteome</keyword>
<organism evidence="1 2">
    <name type="scientific">Tanacetum coccineum</name>
    <dbReference type="NCBI Taxonomy" id="301880"/>
    <lineage>
        <taxon>Eukaryota</taxon>
        <taxon>Viridiplantae</taxon>
        <taxon>Streptophyta</taxon>
        <taxon>Embryophyta</taxon>
        <taxon>Tracheophyta</taxon>
        <taxon>Spermatophyta</taxon>
        <taxon>Magnoliopsida</taxon>
        <taxon>eudicotyledons</taxon>
        <taxon>Gunneridae</taxon>
        <taxon>Pentapetalae</taxon>
        <taxon>asterids</taxon>
        <taxon>campanulids</taxon>
        <taxon>Asterales</taxon>
        <taxon>Asteraceae</taxon>
        <taxon>Asteroideae</taxon>
        <taxon>Anthemideae</taxon>
        <taxon>Anthemidinae</taxon>
        <taxon>Tanacetum</taxon>
    </lineage>
</organism>